<proteinExistence type="inferred from homology"/>
<accession>A0A1T3CCU7</accession>
<dbReference type="Gene3D" id="3.10.310.10">
    <property type="entry name" value="Diaminopimelate Epimerase, Chain A, domain 1"/>
    <property type="match status" value="2"/>
</dbReference>
<organism evidence="5 6">
    <name type="scientific">Trichoderma guizhouense</name>
    <dbReference type="NCBI Taxonomy" id="1491466"/>
    <lineage>
        <taxon>Eukaryota</taxon>
        <taxon>Fungi</taxon>
        <taxon>Dikarya</taxon>
        <taxon>Ascomycota</taxon>
        <taxon>Pezizomycotina</taxon>
        <taxon>Sordariomycetes</taxon>
        <taxon>Hypocreomycetidae</taxon>
        <taxon>Hypocreales</taxon>
        <taxon>Hypocreaceae</taxon>
        <taxon>Trichoderma</taxon>
    </lineage>
</organism>
<dbReference type="InterPro" id="IPR045337">
    <property type="entry name" value="MmgE_PrpD_C"/>
</dbReference>
<dbReference type="SUPFAM" id="SSF103378">
    <property type="entry name" value="2-methylcitrate dehydratase PrpD"/>
    <property type="match status" value="1"/>
</dbReference>
<feature type="domain" description="MmgE/PrpD N-terminal" evidence="3">
    <location>
        <begin position="409"/>
        <end position="654"/>
    </location>
</feature>
<dbReference type="GO" id="GO:0016853">
    <property type="term" value="F:isomerase activity"/>
    <property type="evidence" value="ECO:0007669"/>
    <property type="project" value="UniProtKB-KW"/>
</dbReference>
<evidence type="ECO:0000259" key="3">
    <source>
        <dbReference type="Pfam" id="PF03972"/>
    </source>
</evidence>
<evidence type="ECO:0000313" key="5">
    <source>
        <dbReference type="EMBL" id="OPB38879.1"/>
    </source>
</evidence>
<keyword evidence="2" id="KW-0413">Isomerase</keyword>
<evidence type="ECO:0000259" key="4">
    <source>
        <dbReference type="Pfam" id="PF19305"/>
    </source>
</evidence>
<dbReference type="AlphaFoldDB" id="A0A1T3CCU7"/>
<keyword evidence="6" id="KW-1185">Reference proteome</keyword>
<dbReference type="InterPro" id="IPR042183">
    <property type="entry name" value="MmgE/PrpD_sf_1"/>
</dbReference>
<evidence type="ECO:0000256" key="2">
    <source>
        <dbReference type="ARBA" id="ARBA00023235"/>
    </source>
</evidence>
<dbReference type="SUPFAM" id="SSF54506">
    <property type="entry name" value="Diaminopimelate epimerase-like"/>
    <property type="match status" value="2"/>
</dbReference>
<dbReference type="EMBL" id="LVVK01000020">
    <property type="protein sequence ID" value="OPB38879.1"/>
    <property type="molecule type" value="Genomic_DNA"/>
</dbReference>
<dbReference type="InterPro" id="IPR045336">
    <property type="entry name" value="MmgE_PrpD_N"/>
</dbReference>
<dbReference type="InterPro" id="IPR007400">
    <property type="entry name" value="PrpF-like"/>
</dbReference>
<dbReference type="Pfam" id="PF19305">
    <property type="entry name" value="MmgE_PrpD_C"/>
    <property type="match status" value="1"/>
</dbReference>
<name>A0A1T3CCU7_9HYPO</name>
<comment type="caution">
    <text evidence="5">The sequence shown here is derived from an EMBL/GenBank/DDBJ whole genome shotgun (WGS) entry which is preliminary data.</text>
</comment>
<evidence type="ECO:0000313" key="6">
    <source>
        <dbReference type="Proteomes" id="UP000191004"/>
    </source>
</evidence>
<sequence length="853" mass="91519">MSAQTLKAAYYRGGSSKAVFLLEDDIPPPGNIRDALIKRLIGAPDPLQIDGMGGSRVVSSKVAIIRKSTRDEADVDYTFAQIGITDGVVRYDNNCGNISSAVGPFAITAGLVGKFRGGAPSLGHKDTQEVRIYNTGTKKLLVAHVPVDSKTGGVVEEGDFSIAGVPGTGAPILLDYSGTIGATLGKGLLPTQNITDTIQLGENQIPITICDVANLIVFVKAADVGMTGSETPDEINSNPEIIKVLSEVRGKGSMLVGRCSDWTRVDEQSPFIPLMAVMSPATESNGHLSVRLMLDNKCHESVAGTGSVCIAACSRIRGSVAHQQIRPGVDSEPTLQLQHPRGVMPVSVSVKEESQGKDIPIFQSLSFVRTARRVMSGELDVPSEVQFTPQKVNGVQNGHAEQTPPNVTEELCQFVADLRYEMIDPKMVAKVKELVIDQIGVAVGAAQGAESSEPFVKAVSTLQGTAIQDGSTVFTKGKTWLPQFAGMLNAAFVHTFDFDDTDADAIVHPGASVVPSVLAAGELANCDGKTLITAFTAAYEIICRIGRALGLGSYERGFHNTGTVGILGAVAGISKVRGLDVKQIANAFGLAGSFASGSMQFLENGSWNKRLHPAMAVHNAFIAVTMAEAGVLGSAKPLEGKWGMLHAYSTSATLEGLTDNLGKEWKFAKTAIKPWPACRMTHTSIQMVDELSTLYKGKPVKKIQVELSPGCWNIVGMPKQNKIHPQCIVDAQFSLYYQIAVSWLYGIDLQWRVYDLLADKKLNELTEKIDILSNEDVVTLEARMQVEWEDGTKANRAMVFPLGEPENPLSRDGIYKKFLGLVSHIYGNKKAQKIIATVENLESAHAQDLMSLL</sequence>
<dbReference type="Pfam" id="PF03972">
    <property type="entry name" value="MmgE_PrpD_N"/>
    <property type="match status" value="1"/>
</dbReference>
<evidence type="ECO:0000256" key="1">
    <source>
        <dbReference type="ARBA" id="ARBA00007673"/>
    </source>
</evidence>
<dbReference type="GO" id="GO:0016829">
    <property type="term" value="F:lyase activity"/>
    <property type="evidence" value="ECO:0007669"/>
    <property type="project" value="InterPro"/>
</dbReference>
<gene>
    <name evidence="5" type="ORF">A0O28_0019850</name>
</gene>
<dbReference type="PANTHER" id="PTHR43709">
    <property type="entry name" value="ACONITATE ISOMERASE-RELATED"/>
    <property type="match status" value="1"/>
</dbReference>
<protein>
    <submittedName>
        <fullName evidence="5">Uncharacterized protein</fullName>
    </submittedName>
</protein>
<dbReference type="Pfam" id="PF04303">
    <property type="entry name" value="PrpF"/>
    <property type="match status" value="1"/>
</dbReference>
<feature type="domain" description="MmgE/PrpD C-terminal" evidence="4">
    <location>
        <begin position="675"/>
        <end position="842"/>
    </location>
</feature>
<dbReference type="Gene3D" id="1.10.4100.10">
    <property type="entry name" value="2-methylcitrate dehydratase PrpD"/>
    <property type="match status" value="1"/>
</dbReference>
<dbReference type="PANTHER" id="PTHR43709:SF2">
    <property type="entry name" value="DUF453 DOMAIN PROTEIN (AFU_ORTHOLOGUE AFUA_6G00360)"/>
    <property type="match status" value="1"/>
</dbReference>
<dbReference type="InterPro" id="IPR036148">
    <property type="entry name" value="MmgE/PrpD_sf"/>
</dbReference>
<reference evidence="5 6" key="1">
    <citation type="submission" date="2016-04" db="EMBL/GenBank/DDBJ databases">
        <title>Multiple horizontal gene transfer events from other fungi enriched the ability of the initially mycotrophic fungus Trichoderma (Ascomycota) to feed on dead plant biomass.</title>
        <authorList>
            <person name="Atanasova L."/>
            <person name="Chenthamara K."/>
            <person name="Zhang J."/>
            <person name="Grujic M."/>
            <person name="Henrissat B."/>
            <person name="Kuo A."/>
            <person name="Aertz A."/>
            <person name="Salamov A."/>
            <person name="Lipzen A."/>
            <person name="Labutti K."/>
            <person name="Barry K."/>
            <person name="Miao Y."/>
            <person name="Rahimi M.J."/>
            <person name="Shen Q."/>
            <person name="Grigoriev I.V."/>
            <person name="Kubicek C.P."/>
            <person name="Druzhinina I.S."/>
        </authorList>
    </citation>
    <scope>NUCLEOTIDE SEQUENCE [LARGE SCALE GENOMIC DNA]</scope>
    <source>
        <strain evidence="5 6">NJAU 4742</strain>
    </source>
</reference>
<dbReference type="Proteomes" id="UP000191004">
    <property type="component" value="Unassembled WGS sequence"/>
</dbReference>
<comment type="similarity">
    <text evidence="1">Belongs to the PrpF family.</text>
</comment>